<name>A0A644ZE18_9ZZZZ</name>
<accession>A0A644ZE18</accession>
<evidence type="ECO:0000313" key="1">
    <source>
        <dbReference type="EMBL" id="MPM39122.1"/>
    </source>
</evidence>
<gene>
    <name evidence="1" type="ORF">SDC9_85754</name>
</gene>
<reference evidence="1" key="1">
    <citation type="submission" date="2019-08" db="EMBL/GenBank/DDBJ databases">
        <authorList>
            <person name="Kucharzyk K."/>
            <person name="Murdoch R.W."/>
            <person name="Higgins S."/>
            <person name="Loffler F."/>
        </authorList>
    </citation>
    <scope>NUCLEOTIDE SEQUENCE</scope>
</reference>
<organism evidence="1">
    <name type="scientific">bioreactor metagenome</name>
    <dbReference type="NCBI Taxonomy" id="1076179"/>
    <lineage>
        <taxon>unclassified sequences</taxon>
        <taxon>metagenomes</taxon>
        <taxon>ecological metagenomes</taxon>
    </lineage>
</organism>
<protein>
    <submittedName>
        <fullName evidence="1">Uncharacterized protein</fullName>
    </submittedName>
</protein>
<proteinExistence type="predicted"/>
<dbReference type="AlphaFoldDB" id="A0A644ZE18"/>
<comment type="caution">
    <text evidence="1">The sequence shown here is derived from an EMBL/GenBank/DDBJ whole genome shotgun (WGS) entry which is preliminary data.</text>
</comment>
<dbReference type="EMBL" id="VSSQ01008530">
    <property type="protein sequence ID" value="MPM39122.1"/>
    <property type="molecule type" value="Genomic_DNA"/>
</dbReference>
<sequence length="150" mass="16275">MDIGRQMTDTVGAFQHFRLVLLHPQHRHDAGAAGERIDARDRQVPVLAHLLVDVVGDGATAAVHVGDDVRVRQGSVFGDEDRRGGEGVVAKDPDLLAQFGGQPFGGLARGIEEHLGVDLDLLTREQDVGVILLFGGQHTEIVVEDLHFHR</sequence>